<name>A0A5N0EAB9_9NOCA</name>
<feature type="chain" id="PRO_5024424451" evidence="1">
    <location>
        <begin position="37"/>
        <end position="277"/>
    </location>
</feature>
<gene>
    <name evidence="3" type="ORF">F3087_29050</name>
</gene>
<dbReference type="EMBL" id="VXLC01000015">
    <property type="protein sequence ID" value="KAA8885680.1"/>
    <property type="molecule type" value="Genomic_DNA"/>
</dbReference>
<dbReference type="OrthoDB" id="319933at2"/>
<dbReference type="SUPFAM" id="SSF51445">
    <property type="entry name" value="(Trans)glycosidases"/>
    <property type="match status" value="1"/>
</dbReference>
<sequence length="277" mass="29815">MGLKMSINRVRVSSATALVVACVSVNLLASAGPASAAPPVVLPTPHAEFDYQIGAPYDPPAGVGVISRDYTKEPVPGVYNICYVNAFQTQKGAQGQWEPDLLLRNGNGEVIEDEKWGGEAILDLREDGKRKRIAAKINGWIDICAAKGFQGVEPDNYDSYERSQGLFSANEAQLLIQLLSAHAHDKGLAIAQKNASDLLGAARKNGLDFAVAEECGQQGECDQYASAFNDHVVVIEYTAKGLANACAGFKDRLSIVRRDMLVTAPNSGEYVRETCRK</sequence>
<feature type="domain" description="Glycoside-hydrolase family GH114 TIM-barrel" evidence="2">
    <location>
        <begin position="49"/>
        <end position="260"/>
    </location>
</feature>
<accession>A0A5N0EAB9</accession>
<dbReference type="PANTHER" id="PTHR35273:SF2">
    <property type="entry name" value="ALPHA-GALACTOSIDASE"/>
    <property type="match status" value="1"/>
</dbReference>
<dbReference type="Gene3D" id="3.20.20.70">
    <property type="entry name" value="Aldolase class I"/>
    <property type="match status" value="1"/>
</dbReference>
<evidence type="ECO:0000313" key="3">
    <source>
        <dbReference type="EMBL" id="KAA8885680.1"/>
    </source>
</evidence>
<organism evidence="3 4">
    <name type="scientific">Nocardia colli</name>
    <dbReference type="NCBI Taxonomy" id="2545717"/>
    <lineage>
        <taxon>Bacteria</taxon>
        <taxon>Bacillati</taxon>
        <taxon>Actinomycetota</taxon>
        <taxon>Actinomycetes</taxon>
        <taxon>Mycobacteriales</taxon>
        <taxon>Nocardiaceae</taxon>
        <taxon>Nocardia</taxon>
    </lineage>
</organism>
<dbReference type="InterPro" id="IPR017853">
    <property type="entry name" value="GH"/>
</dbReference>
<keyword evidence="1" id="KW-0732">Signal</keyword>
<comment type="caution">
    <text evidence="3">The sequence shown here is derived from an EMBL/GenBank/DDBJ whole genome shotgun (WGS) entry which is preliminary data.</text>
</comment>
<dbReference type="Proteomes" id="UP000323876">
    <property type="component" value="Unassembled WGS sequence"/>
</dbReference>
<dbReference type="Pfam" id="PF03537">
    <property type="entry name" value="Glyco_hydro_114"/>
    <property type="match status" value="1"/>
</dbReference>
<evidence type="ECO:0000313" key="4">
    <source>
        <dbReference type="Proteomes" id="UP000323876"/>
    </source>
</evidence>
<dbReference type="AlphaFoldDB" id="A0A5N0EAB9"/>
<proteinExistence type="predicted"/>
<dbReference type="InterPro" id="IPR013785">
    <property type="entry name" value="Aldolase_TIM"/>
</dbReference>
<evidence type="ECO:0000256" key="1">
    <source>
        <dbReference type="SAM" id="SignalP"/>
    </source>
</evidence>
<evidence type="ECO:0000259" key="2">
    <source>
        <dbReference type="Pfam" id="PF03537"/>
    </source>
</evidence>
<dbReference type="PROSITE" id="PS51257">
    <property type="entry name" value="PROKAR_LIPOPROTEIN"/>
    <property type="match status" value="1"/>
</dbReference>
<reference evidence="3 4" key="1">
    <citation type="submission" date="2019-09" db="EMBL/GenBank/DDBJ databases">
        <authorList>
            <person name="Wang X."/>
        </authorList>
    </citation>
    <scope>NUCLEOTIDE SEQUENCE [LARGE SCALE GENOMIC DNA]</scope>
    <source>
        <strain evidence="3 4">CICC 11023</strain>
    </source>
</reference>
<keyword evidence="4" id="KW-1185">Reference proteome</keyword>
<feature type="signal peptide" evidence="1">
    <location>
        <begin position="1"/>
        <end position="36"/>
    </location>
</feature>
<protein>
    <submittedName>
        <fullName evidence="3">Endo alpha-1,4 polygalactosaminidase</fullName>
    </submittedName>
</protein>
<dbReference type="InterPro" id="IPR004352">
    <property type="entry name" value="GH114_TIM-barrel"/>
</dbReference>
<dbReference type="PANTHER" id="PTHR35273">
    <property type="entry name" value="ALPHA-1,4 POLYGALACTOSAMINIDASE, PUTATIVE (AFU_ORTHOLOGUE AFUA_3G07890)-RELATED"/>
    <property type="match status" value="1"/>
</dbReference>